<dbReference type="AlphaFoldDB" id="A0A644TYM3"/>
<name>A0A644TYM3_9ZZZZ</name>
<protein>
    <submittedName>
        <fullName evidence="1">Uncharacterized protein</fullName>
    </submittedName>
</protein>
<gene>
    <name evidence="1" type="ORF">SDC9_16502</name>
</gene>
<reference evidence="1" key="1">
    <citation type="submission" date="2019-08" db="EMBL/GenBank/DDBJ databases">
        <authorList>
            <person name="Kucharzyk K."/>
            <person name="Murdoch R.W."/>
            <person name="Higgins S."/>
            <person name="Loffler F."/>
        </authorList>
    </citation>
    <scope>NUCLEOTIDE SEQUENCE</scope>
</reference>
<accession>A0A644TYM3</accession>
<dbReference type="EMBL" id="VSSQ01000054">
    <property type="protein sequence ID" value="MPL70741.1"/>
    <property type="molecule type" value="Genomic_DNA"/>
</dbReference>
<organism evidence="1">
    <name type="scientific">bioreactor metagenome</name>
    <dbReference type="NCBI Taxonomy" id="1076179"/>
    <lineage>
        <taxon>unclassified sequences</taxon>
        <taxon>metagenomes</taxon>
        <taxon>ecological metagenomes</taxon>
    </lineage>
</organism>
<evidence type="ECO:0000313" key="1">
    <source>
        <dbReference type="EMBL" id="MPL70741.1"/>
    </source>
</evidence>
<sequence length="83" mass="9719">MVVVFGIPRSLGFGSFMNKKRHVNRDFGGERRFRISSAVQILGVSGFERRSMQRRIIFEPTEIVRLEFAQGEFRQSRLDELLE</sequence>
<comment type="caution">
    <text evidence="1">The sequence shown here is derived from an EMBL/GenBank/DDBJ whole genome shotgun (WGS) entry which is preliminary data.</text>
</comment>
<proteinExistence type="predicted"/>